<feature type="transmembrane region" description="Helical" evidence="1">
    <location>
        <begin position="277"/>
        <end position="298"/>
    </location>
</feature>
<accession>A0A4R1CDI3</accession>
<gene>
    <name evidence="2" type="ORF">EPD65_08600</name>
</gene>
<dbReference type="PANTHER" id="PTHR41771">
    <property type="entry name" value="MEMBRANE PROTEIN-RELATED"/>
    <property type="match status" value="1"/>
</dbReference>
<comment type="caution">
    <text evidence="2">The sequence shown here is derived from an EMBL/GenBank/DDBJ whole genome shotgun (WGS) entry which is preliminary data.</text>
</comment>
<feature type="transmembrane region" description="Helical" evidence="1">
    <location>
        <begin position="32"/>
        <end position="52"/>
    </location>
</feature>
<evidence type="ECO:0000256" key="1">
    <source>
        <dbReference type="SAM" id="Phobius"/>
    </source>
</evidence>
<feature type="transmembrane region" description="Helical" evidence="1">
    <location>
        <begin position="235"/>
        <end position="257"/>
    </location>
</feature>
<feature type="transmembrane region" description="Helical" evidence="1">
    <location>
        <begin position="376"/>
        <end position="398"/>
    </location>
</feature>
<feature type="transmembrane region" description="Helical" evidence="1">
    <location>
        <begin position="205"/>
        <end position="223"/>
    </location>
</feature>
<dbReference type="Pfam" id="PF07907">
    <property type="entry name" value="YibE_F"/>
    <property type="match status" value="1"/>
</dbReference>
<reference evidence="2 3" key="1">
    <citation type="submission" date="2019-03" db="EMBL/GenBank/DDBJ databases">
        <authorList>
            <person name="Kim M.K.M."/>
        </authorList>
    </citation>
    <scope>NUCLEOTIDE SEQUENCE [LARGE SCALE GENOMIC DNA]</scope>
    <source>
        <strain evidence="2 3">18JY15-6</strain>
    </source>
</reference>
<feature type="transmembrane region" description="Helical" evidence="1">
    <location>
        <begin position="334"/>
        <end position="356"/>
    </location>
</feature>
<keyword evidence="1" id="KW-0812">Transmembrane</keyword>
<dbReference type="PANTHER" id="PTHR41771:SF1">
    <property type="entry name" value="MEMBRANE PROTEIN"/>
    <property type="match status" value="1"/>
</dbReference>
<name>A0A4R1CDI3_9ACTN</name>
<organism evidence="2 3">
    <name type="scientific">Nocardioides jejuensis</name>
    <dbReference type="NCBI Taxonomy" id="2502782"/>
    <lineage>
        <taxon>Bacteria</taxon>
        <taxon>Bacillati</taxon>
        <taxon>Actinomycetota</taxon>
        <taxon>Actinomycetes</taxon>
        <taxon>Propionibacteriales</taxon>
        <taxon>Nocardioidaceae</taxon>
        <taxon>Nocardioides</taxon>
    </lineage>
</organism>
<dbReference type="EMBL" id="SJZJ01000012">
    <property type="protein sequence ID" value="TCJ28036.1"/>
    <property type="molecule type" value="Genomic_DNA"/>
</dbReference>
<sequence length="411" mass="42526">MGEGHTHGHSHGHSHDPAVYAGVVTAAVPRRVLLVSLILAALATVVGLVQLWPDGDRPYAQYSVAGATYPTATVVRTHVPCPVVDPNADPSSMPTMPAGCDGLTVRLGDGTTIDVPGDPGATRSGLAAGDRVTLARVPGAEGKPVYSYFGTKREMPVGLLAAGFALVVLLVARRRGLLALLGLGIAGAVTWFWMVPALLEGHAPVPVALTAAGAIMFVVLYAAHGVSVRTSTALAGTLVGLAITAVLAGQAVGFTHLSGLGAEAVDPVRTFAGDLDFRGLMVAAIIIAGLGVLNDVTITQSSAVWELRAASVTMGRRELFNSAMRIGRDHIASAIYTIVFVYAGTALTTLLFVALYDRSLADMLLTEQFGEECVMTLASSIGLVLAMPATTVIAALTVSAPRTHARRRAAW</sequence>
<keyword evidence="3" id="KW-1185">Reference proteome</keyword>
<feature type="transmembrane region" description="Helical" evidence="1">
    <location>
        <begin position="177"/>
        <end position="199"/>
    </location>
</feature>
<protein>
    <submittedName>
        <fullName evidence="2">YibE/F family protein</fullName>
    </submittedName>
</protein>
<dbReference type="Proteomes" id="UP000295453">
    <property type="component" value="Unassembled WGS sequence"/>
</dbReference>
<dbReference type="OrthoDB" id="5846312at2"/>
<keyword evidence="1" id="KW-1133">Transmembrane helix</keyword>
<keyword evidence="1" id="KW-0472">Membrane</keyword>
<feature type="transmembrane region" description="Helical" evidence="1">
    <location>
        <begin position="155"/>
        <end position="172"/>
    </location>
</feature>
<dbReference type="AlphaFoldDB" id="A0A4R1CDI3"/>
<proteinExistence type="predicted"/>
<dbReference type="InterPro" id="IPR012507">
    <property type="entry name" value="YibE_F"/>
</dbReference>
<evidence type="ECO:0000313" key="3">
    <source>
        <dbReference type="Proteomes" id="UP000295453"/>
    </source>
</evidence>
<dbReference type="RefSeq" id="WP_131583165.1">
    <property type="nucleotide sequence ID" value="NZ_SJZJ01000012.1"/>
</dbReference>
<evidence type="ECO:0000313" key="2">
    <source>
        <dbReference type="EMBL" id="TCJ28036.1"/>
    </source>
</evidence>